<dbReference type="PRINTS" id="PR00722">
    <property type="entry name" value="CHYMOTRYPSIN"/>
</dbReference>
<evidence type="ECO:0000259" key="1">
    <source>
        <dbReference type="PROSITE" id="PS50240"/>
    </source>
</evidence>
<evidence type="ECO:0000313" key="3">
    <source>
        <dbReference type="Proteomes" id="UP000185547"/>
    </source>
</evidence>
<dbReference type="AlphaFoldDB" id="A0A9X8R0N8"/>
<comment type="caution">
    <text evidence="2">The sequence shown here is derived from an EMBL/GenBank/DDBJ whole genome shotgun (WGS) entry which is preliminary data.</text>
</comment>
<accession>A0A9X8R0N8</accession>
<keyword evidence="3" id="KW-1185">Reference proteome</keyword>
<protein>
    <submittedName>
        <fullName evidence="2">Trypsin-like peptidase domain-containing protein</fullName>
    </submittedName>
</protein>
<evidence type="ECO:0000313" key="2">
    <source>
        <dbReference type="EMBL" id="SIP86227.1"/>
    </source>
</evidence>
<dbReference type="EMBL" id="FTMH01000001">
    <property type="protein sequence ID" value="SIP86227.1"/>
    <property type="molecule type" value="Genomic_DNA"/>
</dbReference>
<dbReference type="Pfam" id="PF13365">
    <property type="entry name" value="Trypsin_2"/>
    <property type="match status" value="1"/>
</dbReference>
<feature type="domain" description="Peptidase S1" evidence="1">
    <location>
        <begin position="1"/>
        <end position="186"/>
    </location>
</feature>
<reference evidence="2 3" key="1">
    <citation type="submission" date="2017-01" db="EMBL/GenBank/DDBJ databases">
        <authorList>
            <person name="Varghese N."/>
            <person name="Submissions S."/>
        </authorList>
    </citation>
    <scope>NUCLEOTIDE SEQUENCE [LARGE SCALE GENOMIC DNA]</scope>
    <source>
        <strain evidence="2 3">DSM 44280</strain>
    </source>
</reference>
<proteinExistence type="predicted"/>
<dbReference type="Gene3D" id="2.40.10.120">
    <property type="match status" value="1"/>
</dbReference>
<dbReference type="SUPFAM" id="SSF50494">
    <property type="entry name" value="Trypsin-like serine proteases"/>
    <property type="match status" value="1"/>
</dbReference>
<dbReference type="PROSITE" id="PS50240">
    <property type="entry name" value="TRYPSIN_DOM"/>
    <property type="match status" value="1"/>
</dbReference>
<sequence>MTVLPALNRSVARLSAPGGGYCSGALIAPDIVLTCAHFFRERLHTGARVRIDGSVFPVDSLNILAGTDVALVRLPDRVEATPFELGPSPRLFARTLTLGYGGQARSVQARPGVYLGTLPVSWSRKRVTRVRPAGVVYANPPAVKGDSGGPVLVGGKVVGVQSLILDPGGTNLRIATVSLWPRGLARSLRGL</sequence>
<gene>
    <name evidence="2" type="ORF">SAMN05421802_10123</name>
</gene>
<dbReference type="InterPro" id="IPR001254">
    <property type="entry name" value="Trypsin_dom"/>
</dbReference>
<dbReference type="InterPro" id="IPR009003">
    <property type="entry name" value="Peptidase_S1_PA"/>
</dbReference>
<dbReference type="InterPro" id="IPR001314">
    <property type="entry name" value="Peptidase_S1A"/>
</dbReference>
<dbReference type="GO" id="GO:0004252">
    <property type="term" value="F:serine-type endopeptidase activity"/>
    <property type="evidence" value="ECO:0007669"/>
    <property type="project" value="InterPro"/>
</dbReference>
<organism evidence="2 3">
    <name type="scientific">Corynebacterium afermentans</name>
    <dbReference type="NCBI Taxonomy" id="38286"/>
    <lineage>
        <taxon>Bacteria</taxon>
        <taxon>Bacillati</taxon>
        <taxon>Actinomycetota</taxon>
        <taxon>Actinomycetes</taxon>
        <taxon>Mycobacteriales</taxon>
        <taxon>Corynebacteriaceae</taxon>
        <taxon>Corynebacterium</taxon>
    </lineage>
</organism>
<dbReference type="Proteomes" id="UP000185547">
    <property type="component" value="Unassembled WGS sequence"/>
</dbReference>
<dbReference type="GO" id="GO:0006508">
    <property type="term" value="P:proteolysis"/>
    <property type="evidence" value="ECO:0007669"/>
    <property type="project" value="InterPro"/>
</dbReference>
<name>A0A9X8R0N8_9CORY</name>